<gene>
    <name evidence="2" type="ORF">Rt10032_c11g4478</name>
</gene>
<proteinExistence type="predicted"/>
<dbReference type="OrthoDB" id="2537633at2759"/>
<evidence type="ECO:0000256" key="1">
    <source>
        <dbReference type="SAM" id="MobiDB-lite"/>
    </source>
</evidence>
<feature type="region of interest" description="Disordered" evidence="1">
    <location>
        <begin position="32"/>
        <end position="53"/>
    </location>
</feature>
<feature type="compositionally biased region" description="Pro residues" evidence="1">
    <location>
        <begin position="32"/>
        <end position="47"/>
    </location>
</feature>
<name>A0A511KJA2_RHOTO</name>
<reference evidence="2 3" key="1">
    <citation type="submission" date="2019-07" db="EMBL/GenBank/DDBJ databases">
        <title>Rhodotorula toruloides NBRC10032 genome sequencing.</title>
        <authorList>
            <person name="Shida Y."/>
            <person name="Takaku H."/>
            <person name="Ogasawara W."/>
            <person name="Mori K."/>
        </authorList>
    </citation>
    <scope>NUCLEOTIDE SEQUENCE [LARGE SCALE GENOMIC DNA]</scope>
    <source>
        <strain evidence="2 3">NBRC10032</strain>
    </source>
</reference>
<sequence>MASPSSPYLHHTAQYGGAAYAHPAVGGKGIPVPVPAPAYDPSSPAPSSPSVASSSARWAYQPGLAGGPPDLTERYRLKAKYLKLQKRYFRSIEASLAHCAAYGHA</sequence>
<comment type="caution">
    <text evidence="2">The sequence shown here is derived from an EMBL/GenBank/DDBJ whole genome shotgun (WGS) entry which is preliminary data.</text>
</comment>
<evidence type="ECO:0000313" key="2">
    <source>
        <dbReference type="EMBL" id="GEM10461.1"/>
    </source>
</evidence>
<dbReference type="AlphaFoldDB" id="A0A511KJA2"/>
<accession>A0A511KJA2</accession>
<protein>
    <submittedName>
        <fullName evidence="2">Uncharacterized protein</fullName>
    </submittedName>
</protein>
<organism evidence="2 3">
    <name type="scientific">Rhodotorula toruloides</name>
    <name type="common">Yeast</name>
    <name type="synonym">Rhodosporidium toruloides</name>
    <dbReference type="NCBI Taxonomy" id="5286"/>
    <lineage>
        <taxon>Eukaryota</taxon>
        <taxon>Fungi</taxon>
        <taxon>Dikarya</taxon>
        <taxon>Basidiomycota</taxon>
        <taxon>Pucciniomycotina</taxon>
        <taxon>Microbotryomycetes</taxon>
        <taxon>Sporidiobolales</taxon>
        <taxon>Sporidiobolaceae</taxon>
        <taxon>Rhodotorula</taxon>
    </lineage>
</organism>
<evidence type="ECO:0000313" key="3">
    <source>
        <dbReference type="Proteomes" id="UP000321518"/>
    </source>
</evidence>
<dbReference type="Proteomes" id="UP000321518">
    <property type="component" value="Unassembled WGS sequence"/>
</dbReference>
<dbReference type="EMBL" id="BJWK01000011">
    <property type="protein sequence ID" value="GEM10461.1"/>
    <property type="molecule type" value="Genomic_DNA"/>
</dbReference>